<dbReference type="SUPFAM" id="SSF50965">
    <property type="entry name" value="Galactose oxidase, central domain"/>
    <property type="match status" value="1"/>
</dbReference>
<dbReference type="InParanoid" id="A0A672RMS2"/>
<organism evidence="3 4">
    <name type="scientific">Sinocyclocheilus grahami</name>
    <name type="common">Dianchi golden-line fish</name>
    <name type="synonym">Barbus grahami</name>
    <dbReference type="NCBI Taxonomy" id="75366"/>
    <lineage>
        <taxon>Eukaryota</taxon>
        <taxon>Metazoa</taxon>
        <taxon>Chordata</taxon>
        <taxon>Craniata</taxon>
        <taxon>Vertebrata</taxon>
        <taxon>Euteleostomi</taxon>
        <taxon>Actinopterygii</taxon>
        <taxon>Neopterygii</taxon>
        <taxon>Teleostei</taxon>
        <taxon>Ostariophysi</taxon>
        <taxon>Cypriniformes</taxon>
        <taxon>Cyprinidae</taxon>
        <taxon>Cyprininae</taxon>
        <taxon>Sinocyclocheilus</taxon>
    </lineage>
</organism>
<keyword evidence="1" id="KW-0880">Kelch repeat</keyword>
<dbReference type="PANTHER" id="PTHR45632">
    <property type="entry name" value="LD33804P"/>
    <property type="match status" value="1"/>
</dbReference>
<dbReference type="InterPro" id="IPR015915">
    <property type="entry name" value="Kelch-typ_b-propeller"/>
</dbReference>
<dbReference type="InterPro" id="IPR006652">
    <property type="entry name" value="Kelch_1"/>
</dbReference>
<proteinExistence type="predicted"/>
<reference evidence="3" key="2">
    <citation type="submission" date="2025-09" db="UniProtKB">
        <authorList>
            <consortium name="Ensembl"/>
        </authorList>
    </citation>
    <scope>IDENTIFICATION</scope>
</reference>
<sequence>MQFLADMESNPLLRDSVECQRLVMEAMKYHLLPERRPLLQSPRTRPRKATVGALFAVGGATSIEQYCLRRDTWRQVAVMSGRRLQFGVAVLDDRLYVVGGRDGLKTLNTVECYNPRSKSWSPIYMPLEVQRCHGLLKYKCNVWTAVAPMSLSRDAVGVCLLGDRLYAVGGYDGQVYLNTVEAYDPQTNEWTQVNT</sequence>
<evidence type="ECO:0000256" key="2">
    <source>
        <dbReference type="ARBA" id="ARBA00022737"/>
    </source>
</evidence>
<evidence type="ECO:0000313" key="3">
    <source>
        <dbReference type="Ensembl" id="ENSSGRP00000089941.1"/>
    </source>
</evidence>
<dbReference type="SMART" id="SM00612">
    <property type="entry name" value="Kelch"/>
    <property type="match status" value="3"/>
</dbReference>
<reference evidence="3" key="1">
    <citation type="submission" date="2025-08" db="UniProtKB">
        <authorList>
            <consortium name="Ensembl"/>
        </authorList>
    </citation>
    <scope>IDENTIFICATION</scope>
</reference>
<dbReference type="Proteomes" id="UP000472262">
    <property type="component" value="Unassembled WGS sequence"/>
</dbReference>
<dbReference type="OMA" id="CNVWTAV"/>
<dbReference type="Gene3D" id="2.120.10.80">
    <property type="entry name" value="Kelch-type beta propeller"/>
    <property type="match status" value="1"/>
</dbReference>
<dbReference type="AlphaFoldDB" id="A0A672RMS2"/>
<dbReference type="PANTHER" id="PTHR45632:SF3">
    <property type="entry name" value="KELCH-LIKE PROTEIN 32"/>
    <property type="match status" value="1"/>
</dbReference>
<keyword evidence="2" id="KW-0677">Repeat</keyword>
<dbReference type="Pfam" id="PF01344">
    <property type="entry name" value="Kelch_1"/>
    <property type="match status" value="2"/>
</dbReference>
<dbReference type="Ensembl" id="ENSSGRT00000095711.1">
    <property type="protein sequence ID" value="ENSSGRP00000089941.1"/>
    <property type="gene ID" value="ENSSGRG00000045105.1"/>
</dbReference>
<name>A0A672RMS2_SINGR</name>
<evidence type="ECO:0000256" key="1">
    <source>
        <dbReference type="ARBA" id="ARBA00022441"/>
    </source>
</evidence>
<accession>A0A672RMS2</accession>
<protein>
    <submittedName>
        <fullName evidence="3">Uncharacterized protein</fullName>
    </submittedName>
</protein>
<keyword evidence="4" id="KW-1185">Reference proteome</keyword>
<evidence type="ECO:0000313" key="4">
    <source>
        <dbReference type="Proteomes" id="UP000472262"/>
    </source>
</evidence>
<dbReference type="InterPro" id="IPR011043">
    <property type="entry name" value="Gal_Oxase/kelch_b-propeller"/>
</dbReference>